<keyword evidence="2" id="KW-1133">Transmembrane helix</keyword>
<feature type="chain" id="PRO_5003885948" evidence="3">
    <location>
        <begin position="26"/>
        <end position="335"/>
    </location>
</feature>
<proteinExistence type="predicted"/>
<dbReference type="InParanoid" id="K5WVA0"/>
<name>K5WVA0_PHACS</name>
<evidence type="ECO:0000256" key="1">
    <source>
        <dbReference type="SAM" id="MobiDB-lite"/>
    </source>
</evidence>
<dbReference type="EMBL" id="JH930473">
    <property type="protein sequence ID" value="EKM54342.1"/>
    <property type="molecule type" value="Genomic_DNA"/>
</dbReference>
<reference evidence="4 5" key="1">
    <citation type="journal article" date="2012" name="BMC Genomics">
        <title>Comparative genomics of the white-rot fungi, Phanerochaete carnosa and P. chrysosporium, to elucidate the genetic basis of the distinct wood types they colonize.</title>
        <authorList>
            <person name="Suzuki H."/>
            <person name="MacDonald J."/>
            <person name="Syed K."/>
            <person name="Salamov A."/>
            <person name="Hori C."/>
            <person name="Aerts A."/>
            <person name="Henrissat B."/>
            <person name="Wiebenga A."/>
            <person name="vanKuyk P.A."/>
            <person name="Barry K."/>
            <person name="Lindquist E."/>
            <person name="LaButti K."/>
            <person name="Lapidus A."/>
            <person name="Lucas S."/>
            <person name="Coutinho P."/>
            <person name="Gong Y."/>
            <person name="Samejima M."/>
            <person name="Mahadevan R."/>
            <person name="Abou-Zaid M."/>
            <person name="de Vries R.P."/>
            <person name="Igarashi K."/>
            <person name="Yadav J.S."/>
            <person name="Grigoriev I.V."/>
            <person name="Master E.R."/>
        </authorList>
    </citation>
    <scope>NUCLEOTIDE SEQUENCE [LARGE SCALE GENOMIC DNA]</scope>
    <source>
        <strain evidence="4 5">HHB-10118-sp</strain>
    </source>
</reference>
<evidence type="ECO:0000313" key="4">
    <source>
        <dbReference type="EMBL" id="EKM54342.1"/>
    </source>
</evidence>
<dbReference type="HOGENOM" id="CLU_811604_0_0_1"/>
<feature type="signal peptide" evidence="3">
    <location>
        <begin position="1"/>
        <end position="25"/>
    </location>
</feature>
<dbReference type="KEGG" id="pco:PHACADRAFT_196773"/>
<organism evidence="4 5">
    <name type="scientific">Phanerochaete carnosa (strain HHB-10118-sp)</name>
    <name type="common">White-rot fungus</name>
    <name type="synonym">Peniophora carnosa</name>
    <dbReference type="NCBI Taxonomy" id="650164"/>
    <lineage>
        <taxon>Eukaryota</taxon>
        <taxon>Fungi</taxon>
        <taxon>Dikarya</taxon>
        <taxon>Basidiomycota</taxon>
        <taxon>Agaricomycotina</taxon>
        <taxon>Agaricomycetes</taxon>
        <taxon>Polyporales</taxon>
        <taxon>Phanerochaetaceae</taxon>
        <taxon>Phanerochaete</taxon>
    </lineage>
</organism>
<feature type="region of interest" description="Disordered" evidence="1">
    <location>
        <begin position="38"/>
        <end position="57"/>
    </location>
</feature>
<feature type="region of interest" description="Disordered" evidence="1">
    <location>
        <begin position="294"/>
        <end position="323"/>
    </location>
</feature>
<dbReference type="GeneID" id="18911173"/>
<feature type="transmembrane region" description="Helical" evidence="2">
    <location>
        <begin position="86"/>
        <end position="107"/>
    </location>
</feature>
<evidence type="ECO:0000256" key="3">
    <source>
        <dbReference type="SAM" id="SignalP"/>
    </source>
</evidence>
<gene>
    <name evidence="4" type="ORF">PHACADRAFT_196773</name>
</gene>
<keyword evidence="2" id="KW-0472">Membrane</keyword>
<keyword evidence="2" id="KW-0812">Transmembrane</keyword>
<keyword evidence="5" id="KW-1185">Reference proteome</keyword>
<dbReference type="RefSeq" id="XP_007397040.1">
    <property type="nucleotide sequence ID" value="XM_007396978.1"/>
</dbReference>
<sequence>MLQSLHGGRVLPLFSLLLLVCTATADDCGNNMRRDDGGDDNGDCSSSSHHFSRTATSTSSHAVLTGIPSSDSGVSPSHGGIKGGGIAGIAIGIVLAFLLLVLLIFCLRRSRQRRRVRLEDGLATASQGNRAPSVSHSANFAPAMRTYGDIAPISPELSSSSVIPLIAAAALAGHVTPRAKHSPPANLTRPPSSLPNPHDIHNEPLLARTTHSDRDRDLPPTPVECVNVPEARGLSDSSSSRSSHLPSSFSDPATFLTRGDTNRTRASTASMLHSEMAAYQKRLEAHHEKEMQVRDDAGPSGGLPFEPPPVYQEMLPTGSASDLGEISHEMVMHRE</sequence>
<protein>
    <submittedName>
        <fullName evidence="4">Uncharacterized protein</fullName>
    </submittedName>
</protein>
<accession>K5WVA0</accession>
<dbReference type="Proteomes" id="UP000008370">
    <property type="component" value="Unassembled WGS sequence"/>
</dbReference>
<feature type="compositionally biased region" description="Low complexity" evidence="1">
    <location>
        <begin position="235"/>
        <end position="250"/>
    </location>
</feature>
<evidence type="ECO:0000256" key="2">
    <source>
        <dbReference type="SAM" id="Phobius"/>
    </source>
</evidence>
<feature type="region of interest" description="Disordered" evidence="1">
    <location>
        <begin position="177"/>
        <end position="265"/>
    </location>
</feature>
<dbReference type="STRING" id="650164.K5WVA0"/>
<dbReference type="AlphaFoldDB" id="K5WVA0"/>
<dbReference type="OrthoDB" id="2804569at2759"/>
<keyword evidence="3" id="KW-0732">Signal</keyword>
<evidence type="ECO:0000313" key="5">
    <source>
        <dbReference type="Proteomes" id="UP000008370"/>
    </source>
</evidence>